<dbReference type="Pfam" id="PF00688">
    <property type="entry name" value="TGFb_propeptide"/>
    <property type="match status" value="1"/>
</dbReference>
<evidence type="ECO:0000256" key="4">
    <source>
        <dbReference type="ARBA" id="ARBA00022729"/>
    </source>
</evidence>
<dbReference type="GO" id="GO:0005615">
    <property type="term" value="C:extracellular space"/>
    <property type="evidence" value="ECO:0007669"/>
    <property type="project" value="TreeGrafter"/>
</dbReference>
<dbReference type="Pfam" id="PF00019">
    <property type="entry name" value="TGF_beta"/>
    <property type="match status" value="1"/>
</dbReference>
<evidence type="ECO:0000259" key="10">
    <source>
        <dbReference type="PROSITE" id="PS51362"/>
    </source>
</evidence>
<dbReference type="PANTHER" id="PTHR11848">
    <property type="entry name" value="TGF-BETA FAMILY"/>
    <property type="match status" value="1"/>
</dbReference>
<dbReference type="PROSITE" id="PS51362">
    <property type="entry name" value="TGF_BETA_2"/>
    <property type="match status" value="1"/>
</dbReference>
<evidence type="ECO:0000256" key="7">
    <source>
        <dbReference type="ARBA" id="ARBA00023180"/>
    </source>
</evidence>
<dbReference type="InterPro" id="IPR015615">
    <property type="entry name" value="TGF-beta-rel"/>
</dbReference>
<evidence type="ECO:0000256" key="6">
    <source>
        <dbReference type="ARBA" id="ARBA00023157"/>
    </source>
</evidence>
<keyword evidence="5 8" id="KW-0339">Growth factor</keyword>
<evidence type="ECO:0000256" key="3">
    <source>
        <dbReference type="ARBA" id="ARBA00022525"/>
    </source>
</evidence>
<evidence type="ECO:0000256" key="8">
    <source>
        <dbReference type="RuleBase" id="RU000354"/>
    </source>
</evidence>
<reference evidence="12" key="1">
    <citation type="submission" date="2016-11" db="UniProtKB">
        <authorList>
            <consortium name="WormBaseParasite"/>
        </authorList>
    </citation>
    <scope>IDENTIFICATION</scope>
</reference>
<dbReference type="SUPFAM" id="SSF57501">
    <property type="entry name" value="Cystine-knot cytokines"/>
    <property type="match status" value="1"/>
</dbReference>
<evidence type="ECO:0000256" key="5">
    <source>
        <dbReference type="ARBA" id="ARBA00023030"/>
    </source>
</evidence>
<evidence type="ECO:0000256" key="2">
    <source>
        <dbReference type="ARBA" id="ARBA00006656"/>
    </source>
</evidence>
<evidence type="ECO:0000313" key="12">
    <source>
        <dbReference type="WBParaSite" id="maker-uti_cns_0008413-snap-gene-0.6-mRNA-1"/>
    </source>
</evidence>
<dbReference type="InterPro" id="IPR001111">
    <property type="entry name" value="TGF-b_propeptide"/>
</dbReference>
<keyword evidence="6" id="KW-1015">Disulfide bond</keyword>
<evidence type="ECO:0000256" key="1">
    <source>
        <dbReference type="ARBA" id="ARBA00004613"/>
    </source>
</evidence>
<accession>A0A1I8HVX1</accession>
<keyword evidence="7" id="KW-0325">Glycoprotein</keyword>
<feature type="compositionally biased region" description="Low complexity" evidence="9">
    <location>
        <begin position="200"/>
        <end position="212"/>
    </location>
</feature>
<evidence type="ECO:0000313" key="11">
    <source>
        <dbReference type="Proteomes" id="UP000095280"/>
    </source>
</evidence>
<dbReference type="InterPro" id="IPR029034">
    <property type="entry name" value="Cystine-knot_cytokine"/>
</dbReference>
<protein>
    <submittedName>
        <fullName evidence="12">TGF_BETA_2 domain-containing protein</fullName>
    </submittedName>
</protein>
<feature type="region of interest" description="Disordered" evidence="9">
    <location>
        <begin position="191"/>
        <end position="212"/>
    </location>
</feature>
<dbReference type="InterPro" id="IPR001839">
    <property type="entry name" value="TGF-b_C"/>
</dbReference>
<dbReference type="Gene3D" id="2.10.90.10">
    <property type="entry name" value="Cystine-knot cytokines"/>
    <property type="match status" value="1"/>
</dbReference>
<evidence type="ECO:0000256" key="9">
    <source>
        <dbReference type="SAM" id="MobiDB-lite"/>
    </source>
</evidence>
<dbReference type="GO" id="GO:0005125">
    <property type="term" value="F:cytokine activity"/>
    <property type="evidence" value="ECO:0007669"/>
    <property type="project" value="TreeGrafter"/>
</dbReference>
<dbReference type="GO" id="GO:0008083">
    <property type="term" value="F:growth factor activity"/>
    <property type="evidence" value="ECO:0007669"/>
    <property type="project" value="UniProtKB-KW"/>
</dbReference>
<comment type="subcellular location">
    <subcellularLocation>
        <location evidence="1">Secreted</location>
    </subcellularLocation>
</comment>
<dbReference type="WBParaSite" id="maker-uti_cns_0008413-snap-gene-0.6-mRNA-1">
    <property type="protein sequence ID" value="maker-uti_cns_0008413-snap-gene-0.6-mRNA-1"/>
    <property type="gene ID" value="maker-uti_cns_0008413-snap-gene-0.6"/>
</dbReference>
<proteinExistence type="inferred from homology"/>
<dbReference type="Proteomes" id="UP000095280">
    <property type="component" value="Unplaced"/>
</dbReference>
<keyword evidence="3" id="KW-0964">Secreted</keyword>
<keyword evidence="11" id="KW-1185">Reference proteome</keyword>
<organism evidence="11 12">
    <name type="scientific">Macrostomum lignano</name>
    <dbReference type="NCBI Taxonomy" id="282301"/>
    <lineage>
        <taxon>Eukaryota</taxon>
        <taxon>Metazoa</taxon>
        <taxon>Spiralia</taxon>
        <taxon>Lophotrochozoa</taxon>
        <taxon>Platyhelminthes</taxon>
        <taxon>Rhabditophora</taxon>
        <taxon>Macrostomorpha</taxon>
        <taxon>Macrostomida</taxon>
        <taxon>Macrostomidae</taxon>
        <taxon>Macrostomum</taxon>
    </lineage>
</organism>
<feature type="domain" description="TGF-beta family profile" evidence="10">
    <location>
        <begin position="190"/>
        <end position="253"/>
    </location>
</feature>
<dbReference type="AlphaFoldDB" id="A0A1I8HVX1"/>
<name>A0A1I8HVX1_9PLAT</name>
<dbReference type="Gene3D" id="2.60.120.970">
    <property type="match status" value="1"/>
</dbReference>
<keyword evidence="4" id="KW-0732">Signal</keyword>
<comment type="similarity">
    <text evidence="2 8">Belongs to the TGF-beta family.</text>
</comment>
<sequence>PGSQTFYSYNLTRLPYQSDIRYADLHLFRAPSVRSRRHRREAPAQRPPPSRIIKLKLYQVTDPRRRSTPYGNILLSQKLLPVDYRGWVVFQVSQAALSWLESSGGSNHGLAVFAYYANGDPVPPSRLGFVQRGENRDVLQPALMVYASDGERKHNRPELENNSFNRAFDSFDPNRYASVYSGGFAIPSSRHRRSRRSVGTAESAAAAASSESATSPMHSVSCRRYPMQVDFATVGWDEWIIGPSGFNAFFCSG</sequence>
<dbReference type="PANTHER" id="PTHR11848:SF263">
    <property type="entry name" value="PROTEIN DECAPENTAPLEGIC"/>
    <property type="match status" value="1"/>
</dbReference>